<feature type="compositionally biased region" description="Polar residues" evidence="5">
    <location>
        <begin position="232"/>
        <end position="246"/>
    </location>
</feature>
<keyword evidence="3" id="KW-0677">Repeat</keyword>
<evidence type="ECO:0000256" key="1">
    <source>
        <dbReference type="ARBA" id="ARBA00009890"/>
    </source>
</evidence>
<dbReference type="PROSITE" id="PS00678">
    <property type="entry name" value="WD_REPEATS_1"/>
    <property type="match status" value="1"/>
</dbReference>
<dbReference type="InterPro" id="IPR001680">
    <property type="entry name" value="WD40_rpt"/>
</dbReference>
<dbReference type="GO" id="GO:0032956">
    <property type="term" value="P:regulation of actin cytoskeleton organization"/>
    <property type="evidence" value="ECO:0007669"/>
    <property type="project" value="TreeGrafter"/>
</dbReference>
<evidence type="ECO:0000256" key="3">
    <source>
        <dbReference type="ARBA" id="ARBA00022737"/>
    </source>
</evidence>
<dbReference type="CDD" id="cd00167">
    <property type="entry name" value="SANT"/>
    <property type="match status" value="1"/>
</dbReference>
<dbReference type="InterPro" id="IPR015943">
    <property type="entry name" value="WD40/YVTN_repeat-like_dom_sf"/>
</dbReference>
<feature type="region of interest" description="Disordered" evidence="5">
    <location>
        <begin position="419"/>
        <end position="443"/>
    </location>
</feature>
<comment type="similarity">
    <text evidence="1">Belongs to the WD repeat LST8 family.</text>
</comment>
<evidence type="ECO:0000259" key="6">
    <source>
        <dbReference type="PROSITE" id="PS50090"/>
    </source>
</evidence>
<gene>
    <name evidence="7" type="ORF">BU16DRAFT_621278</name>
</gene>
<feature type="region of interest" description="Disordered" evidence="5">
    <location>
        <begin position="206"/>
        <end position="343"/>
    </location>
</feature>
<dbReference type="EMBL" id="MU004195">
    <property type="protein sequence ID" value="KAF2491773.1"/>
    <property type="molecule type" value="Genomic_DNA"/>
</dbReference>
<dbReference type="SUPFAM" id="SSF46689">
    <property type="entry name" value="Homeodomain-like"/>
    <property type="match status" value="1"/>
</dbReference>
<feature type="region of interest" description="Disordered" evidence="5">
    <location>
        <begin position="1"/>
        <end position="185"/>
    </location>
</feature>
<dbReference type="PROSITE" id="PS50090">
    <property type="entry name" value="MYB_LIKE"/>
    <property type="match status" value="1"/>
</dbReference>
<dbReference type="PROSITE" id="PS50082">
    <property type="entry name" value="WD_REPEATS_2"/>
    <property type="match status" value="1"/>
</dbReference>
<feature type="compositionally biased region" description="Basic and acidic residues" evidence="5">
    <location>
        <begin position="145"/>
        <end position="163"/>
    </location>
</feature>
<dbReference type="InterPro" id="IPR036322">
    <property type="entry name" value="WD40_repeat_dom_sf"/>
</dbReference>
<evidence type="ECO:0000256" key="4">
    <source>
        <dbReference type="PROSITE-ProRule" id="PRU00221"/>
    </source>
</evidence>
<dbReference type="GO" id="GO:0031929">
    <property type="term" value="P:TOR signaling"/>
    <property type="evidence" value="ECO:0007669"/>
    <property type="project" value="InterPro"/>
</dbReference>
<dbReference type="SMART" id="SM00320">
    <property type="entry name" value="WD40"/>
    <property type="match status" value="7"/>
</dbReference>
<dbReference type="InterPro" id="IPR037588">
    <property type="entry name" value="MLST8"/>
</dbReference>
<organism evidence="7 8">
    <name type="scientific">Lophium mytilinum</name>
    <dbReference type="NCBI Taxonomy" id="390894"/>
    <lineage>
        <taxon>Eukaryota</taxon>
        <taxon>Fungi</taxon>
        <taxon>Dikarya</taxon>
        <taxon>Ascomycota</taxon>
        <taxon>Pezizomycotina</taxon>
        <taxon>Dothideomycetes</taxon>
        <taxon>Pleosporomycetidae</taxon>
        <taxon>Mytilinidiales</taxon>
        <taxon>Mytilinidiaceae</taxon>
        <taxon>Lophium</taxon>
    </lineage>
</organism>
<reference evidence="7" key="1">
    <citation type="journal article" date="2020" name="Stud. Mycol.">
        <title>101 Dothideomycetes genomes: a test case for predicting lifestyles and emergence of pathogens.</title>
        <authorList>
            <person name="Haridas S."/>
            <person name="Albert R."/>
            <person name="Binder M."/>
            <person name="Bloem J."/>
            <person name="Labutti K."/>
            <person name="Salamov A."/>
            <person name="Andreopoulos B."/>
            <person name="Baker S."/>
            <person name="Barry K."/>
            <person name="Bills G."/>
            <person name="Bluhm B."/>
            <person name="Cannon C."/>
            <person name="Castanera R."/>
            <person name="Culley D."/>
            <person name="Daum C."/>
            <person name="Ezra D."/>
            <person name="Gonzalez J."/>
            <person name="Henrissat B."/>
            <person name="Kuo A."/>
            <person name="Liang C."/>
            <person name="Lipzen A."/>
            <person name="Lutzoni F."/>
            <person name="Magnuson J."/>
            <person name="Mondo S."/>
            <person name="Nolan M."/>
            <person name="Ohm R."/>
            <person name="Pangilinan J."/>
            <person name="Park H.-J."/>
            <person name="Ramirez L."/>
            <person name="Alfaro M."/>
            <person name="Sun H."/>
            <person name="Tritt A."/>
            <person name="Yoshinaga Y."/>
            <person name="Zwiers L.-H."/>
            <person name="Turgeon B."/>
            <person name="Goodwin S."/>
            <person name="Spatafora J."/>
            <person name="Crous P."/>
            <person name="Grigoriev I."/>
        </authorList>
    </citation>
    <scope>NUCLEOTIDE SEQUENCE</scope>
    <source>
        <strain evidence="7">CBS 269.34</strain>
    </source>
</reference>
<name>A0A6A6QJC3_9PEZI</name>
<feature type="compositionally biased region" description="Acidic residues" evidence="5">
    <location>
        <begin position="18"/>
        <end position="27"/>
    </location>
</feature>
<dbReference type="InterPro" id="IPR009057">
    <property type="entry name" value="Homeodomain-like_sf"/>
</dbReference>
<feature type="compositionally biased region" description="Basic residues" evidence="5">
    <location>
        <begin position="134"/>
        <end position="144"/>
    </location>
</feature>
<dbReference type="Proteomes" id="UP000799750">
    <property type="component" value="Unassembled WGS sequence"/>
</dbReference>
<feature type="repeat" description="WD" evidence="4">
    <location>
        <begin position="1217"/>
        <end position="1239"/>
    </location>
</feature>
<feature type="compositionally biased region" description="Low complexity" evidence="5">
    <location>
        <begin position="630"/>
        <end position="644"/>
    </location>
</feature>
<dbReference type="OrthoDB" id="10248252at2759"/>
<evidence type="ECO:0000256" key="2">
    <source>
        <dbReference type="ARBA" id="ARBA00022574"/>
    </source>
</evidence>
<dbReference type="SUPFAM" id="SSF50978">
    <property type="entry name" value="WD40 repeat-like"/>
    <property type="match status" value="1"/>
</dbReference>
<dbReference type="Pfam" id="PF00400">
    <property type="entry name" value="WD40"/>
    <property type="match status" value="3"/>
</dbReference>
<dbReference type="GO" id="GO:0031932">
    <property type="term" value="C:TORC2 complex"/>
    <property type="evidence" value="ECO:0007669"/>
    <property type="project" value="InterPro"/>
</dbReference>
<proteinExistence type="inferred from homology"/>
<feature type="compositionally biased region" description="Polar residues" evidence="5">
    <location>
        <begin position="65"/>
        <end position="78"/>
    </location>
</feature>
<feature type="compositionally biased region" description="Acidic residues" evidence="5">
    <location>
        <begin position="290"/>
        <end position="301"/>
    </location>
</feature>
<feature type="compositionally biased region" description="Polar residues" evidence="5">
    <location>
        <begin position="86"/>
        <end position="95"/>
    </location>
</feature>
<dbReference type="PANTHER" id="PTHR19842">
    <property type="entry name" value="G BETA-LIKE PROTEIN GBL"/>
    <property type="match status" value="1"/>
</dbReference>
<feature type="compositionally biased region" description="Polar residues" evidence="5">
    <location>
        <begin position="279"/>
        <end position="288"/>
    </location>
</feature>
<evidence type="ECO:0000313" key="7">
    <source>
        <dbReference type="EMBL" id="KAF2491773.1"/>
    </source>
</evidence>
<accession>A0A6A6QJC3</accession>
<keyword evidence="2 4" id="KW-0853">WD repeat</keyword>
<dbReference type="GO" id="GO:0031931">
    <property type="term" value="C:TORC1 complex"/>
    <property type="evidence" value="ECO:0007669"/>
    <property type="project" value="InterPro"/>
</dbReference>
<feature type="domain" description="Myb-like" evidence="6">
    <location>
        <begin position="449"/>
        <end position="491"/>
    </location>
</feature>
<feature type="region of interest" description="Disordered" evidence="5">
    <location>
        <begin position="534"/>
        <end position="559"/>
    </location>
</feature>
<feature type="region of interest" description="Disordered" evidence="5">
    <location>
        <begin position="571"/>
        <end position="644"/>
    </location>
</feature>
<dbReference type="PANTHER" id="PTHR19842:SF2">
    <property type="entry name" value="WD REPEAT PROTEIN (AFU_ORTHOLOGUE AFUA_5G04300)"/>
    <property type="match status" value="1"/>
</dbReference>
<protein>
    <recommendedName>
        <fullName evidence="6">Myb-like domain-containing protein</fullName>
    </recommendedName>
</protein>
<dbReference type="Gene3D" id="2.130.10.10">
    <property type="entry name" value="YVTN repeat-like/Quinoprotein amine dehydrogenase"/>
    <property type="match status" value="1"/>
</dbReference>
<evidence type="ECO:0000256" key="5">
    <source>
        <dbReference type="SAM" id="MobiDB-lite"/>
    </source>
</evidence>
<feature type="compositionally biased region" description="Polar residues" evidence="5">
    <location>
        <begin position="620"/>
        <end position="629"/>
    </location>
</feature>
<dbReference type="InterPro" id="IPR001005">
    <property type="entry name" value="SANT/Myb"/>
</dbReference>
<dbReference type="InterPro" id="IPR019775">
    <property type="entry name" value="WD40_repeat_CS"/>
</dbReference>
<keyword evidence="8" id="KW-1185">Reference proteome</keyword>
<sequence length="1551" mass="170126">MAYRSHSEVVDLTGGFDTSEDSEDELPSVETLLKSPHKPKPSPVQTMAVNASHPAPMVPSHAANPFSSTGGHAGSSFSPYPPTNPPNAASTSSKLPKQGTFAPASKKTLKHKSSIDSNKLKAIGQNGSRETHTEKRRKLHSRKGRSQDRLDAPGRPQTDDRSRGRAFGGYGTTHSNGAGPDEGQNRAIITSTADMGEIGLEYIAPAGFRSEPRSEPLRHKSNPKRPAPVFASLSSAESQNSENVTDALQAFKPRSERRNNKSRERQRETLGIVRPAVPPSSTSFTTDIVTCEDDRQDESSSDAERPRGTLDLGTSMLSPKRKAQDRKQGTVAPHPQSNIGLHHQEDSLIERPYQTQPYRPNELTSSSIGKLDKAVSATLSGPKPPVPPATSPNAYAPPILTLASESSVAAVNDLLSPKENDHRRSFHVSSPEDLQGAGASNQHGKGFIWTEEEDRRIIYLRSVKNSPWPELAKAFPLRTPGALATRYSTIRRSKKLAAKYGLVTAHATVDHTPTHMASSYMPAGQDDVDHVSESVSTPMDTGGILSSEDSVIGGTPSHTPVLLASTRKLEDSLVSGMPSRTPESTLKHNPTGRPRGRPRRVIQEVNYAVHQRLRLPRASELSTPADDTQSASPSRPSRMPSESENIVSEDIFANEGISLPAQVDYHREAALIGINTAAPSGRKGDGDVKKYPYLSHIERRSTRLGLSNGEWNSQLFGHWPGSIIHVDFQVAEMEVLEKAIIKVLGLHVPESVSIRKRIHQMLVDIPDNKLYQISWEARRGRRLATRSRRSVEAFLKDAADGHLEPFSHIERVGTIIPQRIRSSMSSLLRQRELGADSRQRWATYHKPGSNDIRQRTFDTFGPAYSFTGMSNDVLSVAWHPDGQRFAAGAACVVDADSMQYNRPNNLLIGDTLTKTLREIPDHHVTRPRAESGVNSRHSMHVSQDPRLFTTISMVEFSYDGRYMFSAGYDNVVRVYKSRDDNRKFDLSHSLNHKAPIDMIATSKDGFLATASQRDKNPIKVLSLDSEKKPVSFGSQKAFQRQDLRIMPRALKFEPTYGNLLLAGFGANTKEDGLDTIGEICLWDISTEQRLDVYGGNRNVFDLAFNPRQQEGGLFAVGCVAGSNANRQANSVVRLYDLRTKYSTFMELECPARDMNDVIYCPYDDVYLAAGCTNGNTYVWDIRRPDCWIYTLSHGEPLMPLDGNQPRELLDTGVRFCAWGDNSRRLYTGSSDGVVKSWDITHASEDVFVSDLVTLNSGVMSAAFSPDKTSLLIGEVNGSVNVLELGREDDSAKDVELLRLIPANEPSTTSSRKMTVDPASGVSIANDLIHTGQMAIVPLGGLPIRQAVQGTEYSGPYDTSEAAAALREQSYAFQRKMRLRPGAPQCDIAACVDSIAKLTFEEAGDSGRSKDRIPDSLREAWKAGSSVAVVPGKSKCSHCGRPARPSIDDGTDALCERCNFDCLHCGGPAVVANETNMLRCLKCDRRWDIGVLGYEPLRQGRNTERAAWNGKGMEALSLAADEEGKDATLGDELNDLASYYHSLWADRPASPI</sequence>
<feature type="compositionally biased region" description="Basic and acidic residues" evidence="5">
    <location>
        <begin position="253"/>
        <end position="268"/>
    </location>
</feature>
<evidence type="ECO:0000313" key="8">
    <source>
        <dbReference type="Proteomes" id="UP000799750"/>
    </source>
</evidence>